<evidence type="ECO:0000313" key="3">
    <source>
        <dbReference type="Proteomes" id="UP000477083"/>
    </source>
</evidence>
<protein>
    <submittedName>
        <fullName evidence="2">Antibiotic biosynthesis monooxygenase</fullName>
    </submittedName>
</protein>
<dbReference type="AlphaFoldDB" id="A0A6L8VL57"/>
<evidence type="ECO:0000313" key="2">
    <source>
        <dbReference type="EMBL" id="MZQ89890.1"/>
    </source>
</evidence>
<dbReference type="Pfam" id="PF03992">
    <property type="entry name" value="ABM"/>
    <property type="match status" value="1"/>
</dbReference>
<keyword evidence="2" id="KW-0503">Monooxygenase</keyword>
<dbReference type="Gene3D" id="3.30.70.100">
    <property type="match status" value="1"/>
</dbReference>
<accession>A0A6L8VL57</accession>
<sequence>MTVRLTGWLRCKDEAELATVLRYLPEHVRLTLEEPGCLTFHVEQTEDPLVWRVAETFTDAAAFDAHQARTRGSDWFRATNGIQREFQRSG</sequence>
<comment type="caution">
    <text evidence="2">The sequence shown here is derived from an EMBL/GenBank/DDBJ whole genome shotgun (WGS) entry which is preliminary data.</text>
</comment>
<name>A0A6L8VL57_9RHOB</name>
<reference evidence="2 3" key="1">
    <citation type="submission" date="2020-01" db="EMBL/GenBank/DDBJ databases">
        <title>Frigidibacter albus SP32T (=CGMCC 1.13995T).</title>
        <authorList>
            <person name="Liao X."/>
        </authorList>
    </citation>
    <scope>NUCLEOTIDE SEQUENCE [LARGE SCALE GENOMIC DNA]</scope>
    <source>
        <strain evidence="2 3">SP32</strain>
    </source>
</reference>
<dbReference type="SUPFAM" id="SSF54909">
    <property type="entry name" value="Dimeric alpha+beta barrel"/>
    <property type="match status" value="1"/>
</dbReference>
<gene>
    <name evidence="2" type="ORF">GS660_12395</name>
</gene>
<dbReference type="OrthoDB" id="9797178at2"/>
<dbReference type="InterPro" id="IPR007138">
    <property type="entry name" value="ABM_dom"/>
</dbReference>
<dbReference type="GO" id="GO:0004497">
    <property type="term" value="F:monooxygenase activity"/>
    <property type="evidence" value="ECO:0007669"/>
    <property type="project" value="UniProtKB-KW"/>
</dbReference>
<keyword evidence="3" id="KW-1185">Reference proteome</keyword>
<evidence type="ECO:0000259" key="1">
    <source>
        <dbReference type="Pfam" id="PF03992"/>
    </source>
</evidence>
<proteinExistence type="predicted"/>
<dbReference type="InterPro" id="IPR011008">
    <property type="entry name" value="Dimeric_a/b-barrel"/>
</dbReference>
<feature type="domain" description="ABM" evidence="1">
    <location>
        <begin position="16"/>
        <end position="70"/>
    </location>
</feature>
<dbReference type="Proteomes" id="UP000477083">
    <property type="component" value="Unassembled WGS sequence"/>
</dbReference>
<organism evidence="2 3">
    <name type="scientific">Frigidibacter albus</name>
    <dbReference type="NCBI Taxonomy" id="1465486"/>
    <lineage>
        <taxon>Bacteria</taxon>
        <taxon>Pseudomonadati</taxon>
        <taxon>Pseudomonadota</taxon>
        <taxon>Alphaproteobacteria</taxon>
        <taxon>Rhodobacterales</taxon>
        <taxon>Paracoccaceae</taxon>
        <taxon>Frigidibacter</taxon>
    </lineage>
</organism>
<dbReference type="RefSeq" id="WP_161656899.1">
    <property type="nucleotide sequence ID" value="NZ_BMGW01000007.1"/>
</dbReference>
<dbReference type="EMBL" id="WWNR01000007">
    <property type="protein sequence ID" value="MZQ89890.1"/>
    <property type="molecule type" value="Genomic_DNA"/>
</dbReference>
<keyword evidence="2" id="KW-0560">Oxidoreductase</keyword>